<accession>A0A0K0DQX5</accession>
<organism evidence="3 4">
    <name type="scientific">Angiostrongylus cantonensis</name>
    <name type="common">Rat lungworm</name>
    <dbReference type="NCBI Taxonomy" id="6313"/>
    <lineage>
        <taxon>Eukaryota</taxon>
        <taxon>Metazoa</taxon>
        <taxon>Ecdysozoa</taxon>
        <taxon>Nematoda</taxon>
        <taxon>Chromadorea</taxon>
        <taxon>Rhabditida</taxon>
        <taxon>Rhabditina</taxon>
        <taxon>Rhabditomorpha</taxon>
        <taxon>Strongyloidea</taxon>
        <taxon>Metastrongylidae</taxon>
        <taxon>Angiostrongylus</taxon>
    </lineage>
</organism>
<dbReference type="Pfam" id="PF01683">
    <property type="entry name" value="EB"/>
    <property type="match status" value="1"/>
</dbReference>
<proteinExistence type="predicted"/>
<dbReference type="GO" id="GO:0005975">
    <property type="term" value="P:carbohydrate metabolic process"/>
    <property type="evidence" value="ECO:0007669"/>
    <property type="project" value="InterPro"/>
</dbReference>
<dbReference type="PANTHER" id="PTHR45985">
    <property type="match status" value="1"/>
</dbReference>
<dbReference type="STRING" id="6313.A0A0K0DQX5"/>
<keyword evidence="3" id="KW-1185">Reference proteome</keyword>
<keyword evidence="1" id="KW-0472">Membrane</keyword>
<keyword evidence="1" id="KW-1133">Transmembrane helix</keyword>
<evidence type="ECO:0000256" key="1">
    <source>
        <dbReference type="SAM" id="Phobius"/>
    </source>
</evidence>
<dbReference type="InterPro" id="IPR011330">
    <property type="entry name" value="Glyco_hydro/deAcase_b/a-brl"/>
</dbReference>
<evidence type="ECO:0000259" key="2">
    <source>
        <dbReference type="Pfam" id="PF01683"/>
    </source>
</evidence>
<feature type="transmembrane region" description="Helical" evidence="1">
    <location>
        <begin position="163"/>
        <end position="186"/>
    </location>
</feature>
<protein>
    <submittedName>
        <fullName evidence="4">EB domain-containing protein</fullName>
    </submittedName>
</protein>
<keyword evidence="1" id="KW-0812">Transmembrane</keyword>
<dbReference type="PANTHER" id="PTHR45985:SF11">
    <property type="entry name" value="EGF-LIKE DOMAIN-CONTAINING PROTEIN"/>
    <property type="match status" value="1"/>
</dbReference>
<dbReference type="InterPro" id="IPR006149">
    <property type="entry name" value="EB_dom"/>
</dbReference>
<evidence type="ECO:0000313" key="3">
    <source>
        <dbReference type="Proteomes" id="UP000035642"/>
    </source>
</evidence>
<dbReference type="WBParaSite" id="ACAC_0001416401-mRNA-1">
    <property type="protein sequence ID" value="ACAC_0001416401-mRNA-1"/>
    <property type="gene ID" value="ACAC_0001416401"/>
</dbReference>
<reference evidence="3" key="1">
    <citation type="submission" date="2012-09" db="EMBL/GenBank/DDBJ databases">
        <authorList>
            <person name="Martin A.A."/>
        </authorList>
    </citation>
    <scope>NUCLEOTIDE SEQUENCE</scope>
</reference>
<name>A0A0K0DQX5_ANGCA</name>
<dbReference type="Proteomes" id="UP000035642">
    <property type="component" value="Unassembled WGS sequence"/>
</dbReference>
<dbReference type="Gene3D" id="3.20.20.370">
    <property type="entry name" value="Glycoside hydrolase/deacetylase"/>
    <property type="match status" value="1"/>
</dbReference>
<dbReference type="SUPFAM" id="SSF88713">
    <property type="entry name" value="Glycoside hydrolase/deacetylase"/>
    <property type="match status" value="1"/>
</dbReference>
<dbReference type="InterPro" id="IPR052740">
    <property type="entry name" value="CE4"/>
</dbReference>
<dbReference type="AlphaFoldDB" id="A0A0K0DQX5"/>
<sequence length="519" mass="58446">LVLRKLRYGELCQNAKDACTLGAECIDSVCKCGPGLALSTSGWCERFEFKSLPRAKPNESCEKGEMCTGGSICDNDSKTCICSAGHLIVNGLCRSKGAKAFLGAVPFSGPGESCVSGENCSGNSFCVSGTCQCDGEHYAEDGYCRHTGRLMIGILTHYSTKVICLYFTCFMSIWFYFSPFFLYLLYKCAPFFQKPLVLFQLHDPLRLSTLLVVGFVLAQKYSCHVHPLQCVTRPLVAYLIAFAPELVRRISNTRVVSYILVRFLGRRPPGGLSPSDIPQFVVLTFDDAVNGRTFPDYLELFEKVKYRNPNGCPIKATFFVSHEWTNYDAVQWLFQQGMEVASNSISSFPGLWEMPMNQFYGSYLPEIDSFRRSSMLRAAVDLNTTVEQLTNMLFSNFERSYLTNRAPYVLSLNADLLQLNGKNTGMEALQRFLEEVLYKKDVYVVTMRQLLHWMRNPVTLTRVSQQSASSHYPSISKTPCIKSNKCMYQTPGLPSQEHEFLTCSSCPNQYPWFDNTLGN</sequence>
<feature type="domain" description="EB" evidence="2">
    <location>
        <begin position="82"/>
        <end position="144"/>
    </location>
</feature>
<reference evidence="4" key="2">
    <citation type="submission" date="2017-02" db="UniProtKB">
        <authorList>
            <consortium name="WormBaseParasite"/>
        </authorList>
    </citation>
    <scope>IDENTIFICATION</scope>
</reference>
<evidence type="ECO:0000313" key="4">
    <source>
        <dbReference type="WBParaSite" id="ACAC_0001416401-mRNA-1"/>
    </source>
</evidence>